<sequence>MSKLNFFLQETLEKRAVFKAMAGENEKYNYNHLLLQSIEENHFDGEIYLQYSELEEIYKTQICELIQILGKKEYKLSKENGMYNEHLDTRIFFPKYLTKTFNTVDGNGV</sequence>
<evidence type="ECO:0000313" key="2">
    <source>
        <dbReference type="Proteomes" id="UP000019241"/>
    </source>
</evidence>
<dbReference type="Proteomes" id="UP000019241">
    <property type="component" value="Unassembled WGS sequence"/>
</dbReference>
<organism evidence="1 2">
    <name type="scientific">Listeria fleischmannii FSL S10-1203</name>
    <dbReference type="NCBI Taxonomy" id="1265822"/>
    <lineage>
        <taxon>Bacteria</taxon>
        <taxon>Bacillati</taxon>
        <taxon>Bacillota</taxon>
        <taxon>Bacilli</taxon>
        <taxon>Bacillales</taxon>
        <taxon>Listeriaceae</taxon>
        <taxon>Listeria</taxon>
    </lineage>
</organism>
<comment type="caution">
    <text evidence="1">The sequence shown here is derived from an EMBL/GenBank/DDBJ whole genome shotgun (WGS) entry which is preliminary data.</text>
</comment>
<protein>
    <submittedName>
        <fullName evidence="1">Uncharacterized protein</fullName>
    </submittedName>
</protein>
<dbReference type="RefSeq" id="WP_036062231.1">
    <property type="nucleotide sequence ID" value="NZ_AODM01000009.1"/>
</dbReference>
<reference evidence="1 2" key="1">
    <citation type="submission" date="2012-12" db="EMBL/GenBank/DDBJ databases">
        <title>Novel taxa of Listeriaceae from agricultural environments in the United States.</title>
        <authorList>
            <person name="den Bakker H.C."/>
            <person name="Allred A."/>
            <person name="Warchocki S."/>
            <person name="Wright E.M."/>
            <person name="Burrell A."/>
            <person name="Nightingale K.K."/>
            <person name="Kephart D."/>
            <person name="Wiedmann M."/>
        </authorList>
    </citation>
    <scope>NUCLEOTIDE SEQUENCE [LARGE SCALE GENOMIC DNA]</scope>
    <source>
        <strain evidence="1 2">FSL S10-1203</strain>
    </source>
</reference>
<dbReference type="PATRIC" id="fig|1265822.4.peg.560"/>
<dbReference type="AlphaFoldDB" id="W7DPW4"/>
<gene>
    <name evidence="1" type="ORF">MCOL2_02736</name>
</gene>
<dbReference type="EMBL" id="AODM01000009">
    <property type="protein sequence ID" value="EUJ63945.1"/>
    <property type="molecule type" value="Genomic_DNA"/>
</dbReference>
<name>W7DPW4_9LIST</name>
<evidence type="ECO:0000313" key="1">
    <source>
        <dbReference type="EMBL" id="EUJ63945.1"/>
    </source>
</evidence>
<accession>W7DPW4</accession>
<proteinExistence type="predicted"/>